<comment type="caution">
    <text evidence="6">Lacks conserved residue(s) required for the propagation of feature annotation.</text>
</comment>
<name>A0AAD5GFL7_AMBAR</name>
<evidence type="ECO:0008006" key="11">
    <source>
        <dbReference type="Google" id="ProtNLM"/>
    </source>
</evidence>
<dbReference type="InterPro" id="IPR036961">
    <property type="entry name" value="Kinesin_motor_dom_sf"/>
</dbReference>
<dbReference type="InterPro" id="IPR004009">
    <property type="entry name" value="SH3_Myosin"/>
</dbReference>
<accession>A0AAD5GFL7</accession>
<dbReference type="EMBL" id="JAMZMK010008385">
    <property type="protein sequence ID" value="KAI7740637.1"/>
    <property type="molecule type" value="Genomic_DNA"/>
</dbReference>
<dbReference type="PROSITE" id="PS51844">
    <property type="entry name" value="SH3_LIKE"/>
    <property type="match status" value="1"/>
</dbReference>
<dbReference type="Pfam" id="PF02736">
    <property type="entry name" value="Myosin_N"/>
    <property type="match status" value="1"/>
</dbReference>
<gene>
    <name evidence="9" type="ORF">M8C21_013885</name>
</gene>
<sequence length="121" mass="13694">RFCNLAALKTEIRVFVVWIWLFYEMAAATNIIVGSQVWVEDPEVAWIDGDVLEINGANIKVKLTSGKEIVTTSTHAYPKDPEFPSCGVDDMTKLAYLHEPGVLENLKSRYNMDEIYVSICH</sequence>
<evidence type="ECO:0000256" key="1">
    <source>
        <dbReference type="ARBA" id="ARBA00022741"/>
    </source>
</evidence>
<evidence type="ECO:0000256" key="2">
    <source>
        <dbReference type="ARBA" id="ARBA00022840"/>
    </source>
</evidence>
<keyword evidence="6" id="KW-0009">Actin-binding</keyword>
<proteinExistence type="inferred from homology"/>
<dbReference type="Gene3D" id="3.40.850.10">
    <property type="entry name" value="Kinesin motor domain"/>
    <property type="match status" value="1"/>
</dbReference>
<evidence type="ECO:0000259" key="8">
    <source>
        <dbReference type="PROSITE" id="PS51844"/>
    </source>
</evidence>
<dbReference type="AlphaFoldDB" id="A0AAD5GFL7"/>
<evidence type="ECO:0000259" key="7">
    <source>
        <dbReference type="PROSITE" id="PS51456"/>
    </source>
</evidence>
<keyword evidence="1" id="KW-0547">Nucleotide-binding</keyword>
<dbReference type="PROSITE" id="PS51456">
    <property type="entry name" value="MYOSIN_MOTOR"/>
    <property type="match status" value="1"/>
</dbReference>
<dbReference type="GO" id="GO:0016459">
    <property type="term" value="C:myosin complex"/>
    <property type="evidence" value="ECO:0007669"/>
    <property type="project" value="UniProtKB-KW"/>
</dbReference>
<evidence type="ECO:0000256" key="3">
    <source>
        <dbReference type="ARBA" id="ARBA00022860"/>
    </source>
</evidence>
<dbReference type="SUPFAM" id="SSF52540">
    <property type="entry name" value="P-loop containing nucleoside triphosphate hydrolases"/>
    <property type="match status" value="1"/>
</dbReference>
<keyword evidence="3" id="KW-0112">Calmodulin-binding</keyword>
<dbReference type="InterPro" id="IPR027417">
    <property type="entry name" value="P-loop_NTPase"/>
</dbReference>
<dbReference type="InterPro" id="IPR001609">
    <property type="entry name" value="Myosin_head_motor_dom-like"/>
</dbReference>
<reference evidence="9" key="1">
    <citation type="submission" date="2022-06" db="EMBL/GenBank/DDBJ databases">
        <title>Uncovering the hologenomic basis of an extraordinary plant invasion.</title>
        <authorList>
            <person name="Bieker V.C."/>
            <person name="Martin M.D."/>
            <person name="Gilbert T."/>
            <person name="Hodgins K."/>
            <person name="Battlay P."/>
            <person name="Petersen B."/>
            <person name="Wilson J."/>
        </authorList>
    </citation>
    <scope>NUCLEOTIDE SEQUENCE</scope>
    <source>
        <strain evidence="9">AA19_3_7</strain>
        <tissue evidence="9">Leaf</tissue>
    </source>
</reference>
<feature type="non-terminal residue" evidence="9">
    <location>
        <position position="1"/>
    </location>
</feature>
<dbReference type="Proteomes" id="UP001206925">
    <property type="component" value="Unassembled WGS sequence"/>
</dbReference>
<keyword evidence="5" id="KW-0505">Motor protein</keyword>
<dbReference type="GO" id="GO:0003779">
    <property type="term" value="F:actin binding"/>
    <property type="evidence" value="ECO:0007669"/>
    <property type="project" value="UniProtKB-KW"/>
</dbReference>
<feature type="domain" description="Myosin motor" evidence="7">
    <location>
        <begin position="86"/>
        <end position="121"/>
    </location>
</feature>
<organism evidence="9 10">
    <name type="scientific">Ambrosia artemisiifolia</name>
    <name type="common">Common ragweed</name>
    <dbReference type="NCBI Taxonomy" id="4212"/>
    <lineage>
        <taxon>Eukaryota</taxon>
        <taxon>Viridiplantae</taxon>
        <taxon>Streptophyta</taxon>
        <taxon>Embryophyta</taxon>
        <taxon>Tracheophyta</taxon>
        <taxon>Spermatophyta</taxon>
        <taxon>Magnoliopsida</taxon>
        <taxon>eudicotyledons</taxon>
        <taxon>Gunneridae</taxon>
        <taxon>Pentapetalae</taxon>
        <taxon>asterids</taxon>
        <taxon>campanulids</taxon>
        <taxon>Asterales</taxon>
        <taxon>Asteraceae</taxon>
        <taxon>Asteroideae</taxon>
        <taxon>Heliantheae alliance</taxon>
        <taxon>Heliantheae</taxon>
        <taxon>Ambrosia</taxon>
    </lineage>
</organism>
<evidence type="ECO:0000256" key="5">
    <source>
        <dbReference type="ARBA" id="ARBA00023175"/>
    </source>
</evidence>
<protein>
    <recommendedName>
        <fullName evidence="11">Myosin N-terminal SH3-like domain-containing protein</fullName>
    </recommendedName>
</protein>
<evidence type="ECO:0000256" key="4">
    <source>
        <dbReference type="ARBA" id="ARBA00023123"/>
    </source>
</evidence>
<comment type="caution">
    <text evidence="9">The sequence shown here is derived from an EMBL/GenBank/DDBJ whole genome shotgun (WGS) entry which is preliminary data.</text>
</comment>
<feature type="domain" description="Myosin N-terminal SH3-like" evidence="8">
    <location>
        <begin position="32"/>
        <end position="81"/>
    </location>
</feature>
<dbReference type="GO" id="GO:0005516">
    <property type="term" value="F:calmodulin binding"/>
    <property type="evidence" value="ECO:0007669"/>
    <property type="project" value="UniProtKB-KW"/>
</dbReference>
<evidence type="ECO:0000313" key="10">
    <source>
        <dbReference type="Proteomes" id="UP001206925"/>
    </source>
</evidence>
<keyword evidence="4 6" id="KW-0518">Myosin</keyword>
<keyword evidence="2" id="KW-0067">ATP-binding</keyword>
<dbReference type="GO" id="GO:0003774">
    <property type="term" value="F:cytoskeletal motor activity"/>
    <property type="evidence" value="ECO:0007669"/>
    <property type="project" value="InterPro"/>
</dbReference>
<keyword evidence="10" id="KW-1185">Reference proteome</keyword>
<comment type="similarity">
    <text evidence="6">Belongs to the TRAFAC class myosin-kinesin ATPase superfamily. Myosin family.</text>
</comment>
<dbReference type="GO" id="GO:0005524">
    <property type="term" value="F:ATP binding"/>
    <property type="evidence" value="ECO:0007669"/>
    <property type="project" value="UniProtKB-KW"/>
</dbReference>
<evidence type="ECO:0000313" key="9">
    <source>
        <dbReference type="EMBL" id="KAI7740637.1"/>
    </source>
</evidence>
<evidence type="ECO:0000256" key="6">
    <source>
        <dbReference type="PROSITE-ProRule" id="PRU00782"/>
    </source>
</evidence>